<protein>
    <submittedName>
        <fullName evidence="8">Aldehyde ferredoxin oxidoreductase</fullName>
    </submittedName>
</protein>
<dbReference type="InterPro" id="IPR036503">
    <property type="entry name" value="Ald_Fedxn_OxRdtase_N_sf"/>
</dbReference>
<dbReference type="InterPro" id="IPR036021">
    <property type="entry name" value="Tungsten_al_ferr_oxy-like_C"/>
</dbReference>
<feature type="domain" description="Aldehyde ferredoxin oxidoreductase N-terminal" evidence="7">
    <location>
        <begin position="9"/>
        <end position="216"/>
    </location>
</feature>
<keyword evidence="6" id="KW-0411">Iron-sulfur</keyword>
<dbReference type="SMART" id="SM00790">
    <property type="entry name" value="AFOR_N"/>
    <property type="match status" value="1"/>
</dbReference>
<evidence type="ECO:0000256" key="4">
    <source>
        <dbReference type="ARBA" id="ARBA00022723"/>
    </source>
</evidence>
<name>A0A7D4CFW1_9BACT</name>
<evidence type="ECO:0000256" key="2">
    <source>
        <dbReference type="ARBA" id="ARBA00011032"/>
    </source>
</evidence>
<proteinExistence type="inferred from homology"/>
<comment type="cofactor">
    <cofactor evidence="1">
        <name>[4Fe-4S] cluster</name>
        <dbReference type="ChEBI" id="CHEBI:49883"/>
    </cofactor>
</comment>
<evidence type="ECO:0000256" key="6">
    <source>
        <dbReference type="ARBA" id="ARBA00023014"/>
    </source>
</evidence>
<evidence type="ECO:0000256" key="5">
    <source>
        <dbReference type="ARBA" id="ARBA00023004"/>
    </source>
</evidence>
<dbReference type="Gene3D" id="1.10.569.10">
    <property type="entry name" value="Aldehyde Ferredoxin Oxidoreductase Protein, subunit A, domain 2"/>
    <property type="match status" value="1"/>
</dbReference>
<dbReference type="GO" id="GO:0009055">
    <property type="term" value="F:electron transfer activity"/>
    <property type="evidence" value="ECO:0007669"/>
    <property type="project" value="InterPro"/>
</dbReference>
<gene>
    <name evidence="8" type="ORF">FHG85_03385</name>
</gene>
<dbReference type="Pfam" id="PF02730">
    <property type="entry name" value="AFOR_N"/>
    <property type="match status" value="1"/>
</dbReference>
<dbReference type="SUPFAM" id="SSF48310">
    <property type="entry name" value="Aldehyde ferredoxin oxidoreductase, C-terminal domains"/>
    <property type="match status" value="1"/>
</dbReference>
<dbReference type="GO" id="GO:0051539">
    <property type="term" value="F:4 iron, 4 sulfur cluster binding"/>
    <property type="evidence" value="ECO:0007669"/>
    <property type="project" value="UniProtKB-KW"/>
</dbReference>
<reference evidence="8 9" key="1">
    <citation type="submission" date="2019-07" db="EMBL/GenBank/DDBJ databases">
        <title>Thalassofilum flectens gen. nov., sp. nov., a novel moderate thermophilic anaerobe from a shallow sea hot spring in Kunashir Island (Russia), representing a new family in the order Bacteroidales, and proposal of Thalassofilacea fam. nov.</title>
        <authorList>
            <person name="Kochetkova T.V."/>
            <person name="Podosokorskaya O.A."/>
            <person name="Novikov A."/>
            <person name="Elcheninov A.G."/>
            <person name="Toshchakov S.V."/>
            <person name="Kublanov I.V."/>
        </authorList>
    </citation>
    <scope>NUCLEOTIDE SEQUENCE [LARGE SCALE GENOMIC DNA]</scope>
    <source>
        <strain evidence="8 9">38-H</strain>
    </source>
</reference>
<dbReference type="EMBL" id="CP041345">
    <property type="protein sequence ID" value="QKG79346.1"/>
    <property type="molecule type" value="Genomic_DNA"/>
</dbReference>
<dbReference type="PANTHER" id="PTHR30038:SF7">
    <property type="entry name" value="TUNGSTEN-CONTAINING GLYCERALDEHYDE-3-PHOSPHATE:FERREDOXIN OXIDOREDUCTASE"/>
    <property type="match status" value="1"/>
</dbReference>
<dbReference type="InterPro" id="IPR013984">
    <property type="entry name" value="Ald_Fedxn_OxRdtase_dom2"/>
</dbReference>
<dbReference type="Proteomes" id="UP000500961">
    <property type="component" value="Chromosome"/>
</dbReference>
<evidence type="ECO:0000256" key="1">
    <source>
        <dbReference type="ARBA" id="ARBA00001966"/>
    </source>
</evidence>
<evidence type="ECO:0000313" key="8">
    <source>
        <dbReference type="EMBL" id="QKG79346.1"/>
    </source>
</evidence>
<dbReference type="InterPro" id="IPR001203">
    <property type="entry name" value="OxRdtase_Ald_Fedxn_C"/>
</dbReference>
<organism evidence="8 9">
    <name type="scientific">Tenuifilum thalassicum</name>
    <dbReference type="NCBI Taxonomy" id="2590900"/>
    <lineage>
        <taxon>Bacteria</taxon>
        <taxon>Pseudomonadati</taxon>
        <taxon>Bacteroidota</taxon>
        <taxon>Bacteroidia</taxon>
        <taxon>Bacteroidales</taxon>
        <taxon>Tenuifilaceae</taxon>
        <taxon>Tenuifilum</taxon>
    </lineage>
</organism>
<keyword evidence="4" id="KW-0479">Metal-binding</keyword>
<dbReference type="InterPro" id="IPR013983">
    <property type="entry name" value="Ald_Fedxn_OxRdtase_N"/>
</dbReference>
<dbReference type="InterPro" id="IPR051919">
    <property type="entry name" value="W-dependent_AOR"/>
</dbReference>
<keyword evidence="9" id="KW-1185">Reference proteome</keyword>
<accession>A0A7D4CFW1</accession>
<dbReference type="Gene3D" id="3.60.9.10">
    <property type="entry name" value="Aldehyde ferredoxin oxidoreductase, N-terminal domain"/>
    <property type="match status" value="1"/>
</dbReference>
<dbReference type="PANTHER" id="PTHR30038">
    <property type="entry name" value="ALDEHYDE FERREDOXIN OXIDOREDUCTASE"/>
    <property type="match status" value="1"/>
</dbReference>
<keyword evidence="3" id="KW-0004">4Fe-4S</keyword>
<dbReference type="Pfam" id="PF01314">
    <property type="entry name" value="AFOR_C"/>
    <property type="match status" value="1"/>
</dbReference>
<keyword evidence="5" id="KW-0408">Iron</keyword>
<evidence type="ECO:0000259" key="7">
    <source>
        <dbReference type="SMART" id="SM00790"/>
    </source>
</evidence>
<dbReference type="SUPFAM" id="SSF56228">
    <property type="entry name" value="Aldehyde ferredoxin oxidoreductase, N-terminal domain"/>
    <property type="match status" value="1"/>
</dbReference>
<evidence type="ECO:0000313" key="9">
    <source>
        <dbReference type="Proteomes" id="UP000500961"/>
    </source>
</evidence>
<dbReference type="AlphaFoldDB" id="A0A7D4CFW1"/>
<dbReference type="GO" id="GO:0046872">
    <property type="term" value="F:metal ion binding"/>
    <property type="evidence" value="ECO:0007669"/>
    <property type="project" value="UniProtKB-KW"/>
</dbReference>
<sequence>MSSSNPTIKALMIDAASGFYKVNRYNVGDFFGPVDLGIHLAHKHNSMNIGVGLLAGSIFPGSNRLIVNGISPCWHGFYISSMGGAGLVFDNLGINMFSIVGKASAPSILYLNRIHGEEIEVELLPVRPRTIWAQGRGGVYSMMQYALDNFGNRYETEPRILAAGPASMYTDFGAIASAPIRKGEITYVDTWAGRGGFGSKMVQQHNIVAIIYGGTYVDEDFRDRKVADRWFEDRYQKRLAAKDLEATTKYRFDPKFETGGTFGVNYATMKGDIMAFNYRTIYMTEEERLKIHNDFIVNHYLKQFNEETIKNKQQRTCGEPCGAVCKKMNGKYKKDYEPYQTMGPLCGIFDQRAAEKVNHHADMLGFDAISVGGVLSWLMDCVADGLITPEELGLNEVPVFSTNGFRVVEDSLHNANIAIALLDQMVNPNGAFHLREGARKFARHLARRKGTAVLDKFIYVGFARSGWMVPNQYWTPGVLSPMAIMGKYYMYYGKDFVPPRQLGRENAKRMLNELVMDNLGMCRFHRAWAEDILPEVIEKLYGMKDRFSRSLLLTASRINSRNASIFWESERNIDFVYTFLKKKKEIDGVSNPELDRWISLFEKDKRAAALDFWYEIHKGIHESLLEFH</sequence>
<dbReference type="RefSeq" id="WP_173073003.1">
    <property type="nucleotide sequence ID" value="NZ_CP041345.1"/>
</dbReference>
<comment type="similarity">
    <text evidence="2">Belongs to the AOR/FOR family.</text>
</comment>
<dbReference type="KEGG" id="ttz:FHG85_03385"/>
<evidence type="ECO:0000256" key="3">
    <source>
        <dbReference type="ARBA" id="ARBA00022485"/>
    </source>
</evidence>
<dbReference type="GO" id="GO:0016625">
    <property type="term" value="F:oxidoreductase activity, acting on the aldehyde or oxo group of donors, iron-sulfur protein as acceptor"/>
    <property type="evidence" value="ECO:0007669"/>
    <property type="project" value="InterPro"/>
</dbReference>